<evidence type="ECO:0000313" key="2">
    <source>
        <dbReference type="Proteomes" id="UP000313066"/>
    </source>
</evidence>
<proteinExistence type="predicted"/>
<dbReference type="AlphaFoldDB" id="A0A5N6BFX6"/>
<gene>
    <name evidence="1" type="ORF">FH610_035750</name>
</gene>
<accession>A0A5N6BFX6</accession>
<reference evidence="1 2" key="1">
    <citation type="submission" date="2019-10" db="EMBL/GenBank/DDBJ databases">
        <title>Nonomuraea sp. nov., isolated from Phyllanthus amarus.</title>
        <authorList>
            <person name="Klykleung N."/>
            <person name="Tanasupawat S."/>
        </authorList>
    </citation>
    <scope>NUCLEOTIDE SEQUENCE [LARGE SCALE GENOMIC DNA]</scope>
    <source>
        <strain evidence="1 2">CR1-09</strain>
    </source>
</reference>
<evidence type="ECO:0000313" key="1">
    <source>
        <dbReference type="EMBL" id="KAB8179414.1"/>
    </source>
</evidence>
<dbReference type="Proteomes" id="UP000313066">
    <property type="component" value="Unassembled WGS sequence"/>
</dbReference>
<dbReference type="EMBL" id="VDMA02000026">
    <property type="protein sequence ID" value="KAB8179414.1"/>
    <property type="molecule type" value="Genomic_DNA"/>
</dbReference>
<name>A0A5N6BFX6_9ACTN</name>
<protein>
    <submittedName>
        <fullName evidence="1">Uncharacterized protein</fullName>
    </submittedName>
</protein>
<comment type="caution">
    <text evidence="1">The sequence shown here is derived from an EMBL/GenBank/DDBJ whole genome shotgun (WGS) entry which is preliminary data.</text>
</comment>
<keyword evidence="2" id="KW-1185">Reference proteome</keyword>
<organism evidence="1 2">
    <name type="scientific">Microbispora catharanthi</name>
    <dbReference type="NCBI Taxonomy" id="1712871"/>
    <lineage>
        <taxon>Bacteria</taxon>
        <taxon>Bacillati</taxon>
        <taxon>Actinomycetota</taxon>
        <taxon>Actinomycetes</taxon>
        <taxon>Streptosporangiales</taxon>
        <taxon>Streptosporangiaceae</taxon>
        <taxon>Microbispora</taxon>
    </lineage>
</organism>
<dbReference type="RefSeq" id="WP_041952886.1">
    <property type="nucleotide sequence ID" value="NZ_VDMA02000026.1"/>
</dbReference>
<sequence>MVRTFQSWGDRLLARLVPRTEASAAVPCWCPGYSQAGPNCPCNNGVRQVCCYGGNYGYYCYSQAC</sequence>